<evidence type="ECO:0000256" key="2">
    <source>
        <dbReference type="ARBA" id="ARBA00022679"/>
    </source>
</evidence>
<dbReference type="InterPro" id="IPR004528">
    <property type="entry name" value="KdsB"/>
</dbReference>
<keyword evidence="2 5" id="KW-0808">Transferase</keyword>
<dbReference type="FunFam" id="3.90.550.10:FF:000011">
    <property type="entry name" value="3-deoxy-manno-octulosonate cytidylyltransferase"/>
    <property type="match status" value="1"/>
</dbReference>
<dbReference type="NCBIfam" id="NF003952">
    <property type="entry name" value="PRK05450.1-5"/>
    <property type="match status" value="1"/>
</dbReference>
<dbReference type="NCBIfam" id="TIGR00466">
    <property type="entry name" value="kdsB"/>
    <property type="match status" value="1"/>
</dbReference>
<organism evidence="6 7">
    <name type="scientific">Porphyromonas gulae</name>
    <dbReference type="NCBI Taxonomy" id="111105"/>
    <lineage>
        <taxon>Bacteria</taxon>
        <taxon>Pseudomonadati</taxon>
        <taxon>Bacteroidota</taxon>
        <taxon>Bacteroidia</taxon>
        <taxon>Bacteroidales</taxon>
        <taxon>Porphyromonadaceae</taxon>
        <taxon>Porphyromonas</taxon>
    </lineage>
</organism>
<dbReference type="eggNOG" id="COG1212">
    <property type="taxonomic scope" value="Bacteria"/>
</dbReference>
<evidence type="ECO:0000256" key="5">
    <source>
        <dbReference type="HAMAP-Rule" id="MF_00057"/>
    </source>
</evidence>
<comment type="caution">
    <text evidence="6">The sequence shown here is derived from an EMBL/GenBank/DDBJ whole genome shotgun (WGS) entry which is preliminary data.</text>
</comment>
<evidence type="ECO:0000256" key="1">
    <source>
        <dbReference type="ARBA" id="ARBA00004370"/>
    </source>
</evidence>
<dbReference type="GO" id="GO:0016020">
    <property type="term" value="C:membrane"/>
    <property type="evidence" value="ECO:0007669"/>
    <property type="project" value="UniProtKB-SubCell"/>
</dbReference>
<evidence type="ECO:0000256" key="3">
    <source>
        <dbReference type="ARBA" id="ARBA00022695"/>
    </source>
</evidence>
<dbReference type="GO" id="GO:0009103">
    <property type="term" value="P:lipopolysaccharide biosynthetic process"/>
    <property type="evidence" value="ECO:0007669"/>
    <property type="project" value="UniProtKB-UniRule"/>
</dbReference>
<evidence type="ECO:0000256" key="4">
    <source>
        <dbReference type="ARBA" id="ARBA00022985"/>
    </source>
</evidence>
<keyword evidence="5" id="KW-0963">Cytoplasm</keyword>
<dbReference type="GO" id="GO:0033468">
    <property type="term" value="P:CMP-keto-3-deoxy-D-manno-octulosonic acid biosynthetic process"/>
    <property type="evidence" value="ECO:0007669"/>
    <property type="project" value="UniProtKB-UniRule"/>
</dbReference>
<evidence type="ECO:0000313" key="6">
    <source>
        <dbReference type="EMBL" id="KGN86346.1"/>
    </source>
</evidence>
<dbReference type="AlphaFoldDB" id="A0A099X173"/>
<dbReference type="CDD" id="cd02517">
    <property type="entry name" value="CMP-KDO-Synthetase"/>
    <property type="match status" value="1"/>
</dbReference>
<accession>A0A099X173</accession>
<name>A0A099X173_9PORP</name>
<protein>
    <recommendedName>
        <fullName evidence="5">3-deoxy-manno-octulosonate cytidylyltransferase</fullName>
        <ecNumber evidence="5">2.7.7.38</ecNumber>
    </recommendedName>
    <alternativeName>
        <fullName evidence="5">CMP-2-keto-3-deoxyoctulosonic acid synthase</fullName>
        <shortName evidence="5">CKS</shortName>
        <shortName evidence="5">CMP-KDO synthase</shortName>
    </alternativeName>
</protein>
<dbReference type="InterPro" id="IPR029044">
    <property type="entry name" value="Nucleotide-diphossugar_trans"/>
</dbReference>
<dbReference type="SUPFAM" id="SSF53448">
    <property type="entry name" value="Nucleotide-diphospho-sugar transferases"/>
    <property type="match status" value="1"/>
</dbReference>
<dbReference type="NCBIfam" id="NF009905">
    <property type="entry name" value="PRK13368.1"/>
    <property type="match status" value="1"/>
</dbReference>
<dbReference type="EC" id="2.7.7.38" evidence="5"/>
<dbReference type="GeneID" id="57238773"/>
<comment type="similarity">
    <text evidence="5">Belongs to the KdsB family.</text>
</comment>
<comment type="function">
    <text evidence="5">Activates KDO (a required 8-carbon sugar) for incorporation into bacterial lipopolysaccharide in Gram-negative bacteria.</text>
</comment>
<dbReference type="RefSeq" id="WP_039417760.1">
    <property type="nucleotide sequence ID" value="NZ_JRAI01000038.1"/>
</dbReference>
<dbReference type="Gene3D" id="3.90.550.10">
    <property type="entry name" value="Spore Coat Polysaccharide Biosynthesis Protein SpsA, Chain A"/>
    <property type="match status" value="1"/>
</dbReference>
<gene>
    <name evidence="5" type="primary">kdsB</name>
    <name evidence="6" type="ORF">HR08_03960</name>
</gene>
<reference evidence="6 7" key="1">
    <citation type="submission" date="2014-08" db="EMBL/GenBank/DDBJ databases">
        <title>Porphyromonas gulae strain:COT-052_OH1451 Genome sequencing.</title>
        <authorList>
            <person name="Wallis C."/>
            <person name="Deusch O."/>
            <person name="O'Flynn C."/>
            <person name="Davis I."/>
            <person name="Jospin G."/>
            <person name="Darling A.E."/>
            <person name="Coil D.A."/>
            <person name="Alexiev A."/>
            <person name="Horsfall A."/>
            <person name="Kirkwood N."/>
            <person name="Harris S."/>
            <person name="Eisen J.A."/>
        </authorList>
    </citation>
    <scope>NUCLEOTIDE SEQUENCE [LARGE SCALE GENOMIC DNA]</scope>
    <source>
        <strain evidence="7">COT-052 OH1451</strain>
    </source>
</reference>
<dbReference type="Proteomes" id="UP000030130">
    <property type="component" value="Unassembled WGS sequence"/>
</dbReference>
<dbReference type="Pfam" id="PF02348">
    <property type="entry name" value="CTP_transf_3"/>
    <property type="match status" value="1"/>
</dbReference>
<dbReference type="GO" id="GO:0008690">
    <property type="term" value="F:3-deoxy-manno-octulosonate cytidylyltransferase activity"/>
    <property type="evidence" value="ECO:0007669"/>
    <property type="project" value="UniProtKB-UniRule"/>
</dbReference>
<dbReference type="NCBIfam" id="NF003950">
    <property type="entry name" value="PRK05450.1-3"/>
    <property type="match status" value="1"/>
</dbReference>
<comment type="subcellular location">
    <subcellularLocation>
        <location evidence="5">Cytoplasm</location>
    </subcellularLocation>
    <subcellularLocation>
        <location evidence="1">Membrane</location>
    </subcellularLocation>
</comment>
<dbReference type="STRING" id="111105.HR09_09395"/>
<comment type="catalytic activity">
    <reaction evidence="5">
        <text>3-deoxy-alpha-D-manno-oct-2-ulosonate + CTP = CMP-3-deoxy-beta-D-manno-octulosonate + diphosphate</text>
        <dbReference type="Rhea" id="RHEA:23448"/>
        <dbReference type="ChEBI" id="CHEBI:33019"/>
        <dbReference type="ChEBI" id="CHEBI:37563"/>
        <dbReference type="ChEBI" id="CHEBI:85986"/>
        <dbReference type="ChEBI" id="CHEBI:85987"/>
        <dbReference type="EC" id="2.7.7.38"/>
    </reaction>
</comment>
<comment type="pathway">
    <text evidence="5">Nucleotide-sugar biosynthesis; CMP-3-deoxy-D-manno-octulosonate biosynthesis; CMP-3-deoxy-D-manno-octulosonate from 3-deoxy-D-manno-octulosonate and CTP: step 1/1.</text>
</comment>
<dbReference type="PANTHER" id="PTHR42866">
    <property type="entry name" value="3-DEOXY-MANNO-OCTULOSONATE CYTIDYLYLTRANSFERASE"/>
    <property type="match status" value="1"/>
</dbReference>
<keyword evidence="4 5" id="KW-0448">Lipopolysaccharide biosynthesis</keyword>
<dbReference type="PANTHER" id="PTHR42866:SF2">
    <property type="entry name" value="3-DEOXY-MANNO-OCTULOSONATE CYTIDYLYLTRANSFERASE, MITOCHONDRIAL"/>
    <property type="match status" value="1"/>
</dbReference>
<dbReference type="GO" id="GO:0005829">
    <property type="term" value="C:cytosol"/>
    <property type="evidence" value="ECO:0007669"/>
    <property type="project" value="TreeGrafter"/>
</dbReference>
<dbReference type="OrthoDB" id="9815559at2"/>
<dbReference type="InterPro" id="IPR003329">
    <property type="entry name" value="Cytidylyl_trans"/>
</dbReference>
<proteinExistence type="inferred from homology"/>
<dbReference type="EMBL" id="JRAI01000038">
    <property type="protein sequence ID" value="KGN86346.1"/>
    <property type="molecule type" value="Genomic_DNA"/>
</dbReference>
<sequence length="254" mass="28711">MNTEVIAIIPARYASSRFPGKPLADMLGKPMIQRVYERIAGVVPRAVVATDDERIRQAVEDFGGEVVMTSPECSSGTERCREAFDKVGRGEKIVLNLQGDEPFVREEQIDLLISAFDKPETDIATLAEVFSPDTSFERLDNPNSPKIVLDHGGYALYFSRSVIPYLRGVEPDTWCRRHTYYKHIGIYAFRPAVLREITSLPQGSAEQAESLEQLRWLEYGYRIRVLQTQQSTIGIDTPEDMDKAISYLRSLGME</sequence>
<evidence type="ECO:0000313" key="7">
    <source>
        <dbReference type="Proteomes" id="UP000030130"/>
    </source>
</evidence>
<dbReference type="UniPathway" id="UPA00358">
    <property type="reaction ID" value="UER00476"/>
</dbReference>
<keyword evidence="3 5" id="KW-0548">Nucleotidyltransferase</keyword>
<dbReference type="HAMAP" id="MF_00057">
    <property type="entry name" value="KdsB"/>
    <property type="match status" value="1"/>
</dbReference>